<evidence type="ECO:0000256" key="5">
    <source>
        <dbReference type="ARBA" id="ARBA00022490"/>
    </source>
</evidence>
<dbReference type="PANTHER" id="PTHR11937">
    <property type="entry name" value="ACTIN"/>
    <property type="match status" value="1"/>
</dbReference>
<evidence type="ECO:0000256" key="9">
    <source>
        <dbReference type="ARBA" id="ARBA00023163"/>
    </source>
</evidence>
<evidence type="ECO:0000313" key="15">
    <source>
        <dbReference type="Proteomes" id="UP000030161"/>
    </source>
</evidence>
<evidence type="ECO:0000313" key="14">
    <source>
        <dbReference type="EMBL" id="KGR17136.1"/>
    </source>
</evidence>
<feature type="region of interest" description="Disordered" evidence="13">
    <location>
        <begin position="99"/>
        <end position="118"/>
    </location>
</feature>
<reference evidence="14 15" key="1">
    <citation type="submission" date="2013-12" db="EMBL/GenBank/DDBJ databases">
        <title>The Genome Sequence of Candida albicans P78048.</title>
        <authorList>
            <consortium name="The Broad Institute Genome Sequencing Platform"/>
            <consortium name="The Broad Institute Genome Sequencing Center for Infectious Disease"/>
            <person name="Cuomo C."/>
            <person name="Bennett R."/>
            <person name="Hirakawa M."/>
            <person name="Noverr M."/>
            <person name="Mitchell A."/>
            <person name="Young S.K."/>
            <person name="Zeng Q."/>
            <person name="Gargeya S."/>
            <person name="Fitzgerald M."/>
            <person name="Abouelleil A."/>
            <person name="Alvarado L."/>
            <person name="Berlin A.M."/>
            <person name="Chapman S.B."/>
            <person name="Dewar J."/>
            <person name="Goldberg J."/>
            <person name="Griggs A."/>
            <person name="Gujja S."/>
            <person name="Hansen M."/>
            <person name="Howarth C."/>
            <person name="Imamovic A."/>
            <person name="Larimer J."/>
            <person name="McCowan C."/>
            <person name="Murphy C."/>
            <person name="Pearson M."/>
            <person name="Priest M."/>
            <person name="Roberts A."/>
            <person name="Saif S."/>
            <person name="Shea T."/>
            <person name="Sykes S."/>
            <person name="Wortman J."/>
            <person name="Nusbaum C."/>
            <person name="Birren B."/>
        </authorList>
    </citation>
    <scope>NUCLEOTIDE SEQUENCE [LARGE SCALE GENOMIC DNA]</scope>
    <source>
        <strain evidence="14 15">P78048</strain>
    </source>
</reference>
<evidence type="ECO:0000256" key="2">
    <source>
        <dbReference type="ARBA" id="ARBA00004496"/>
    </source>
</evidence>
<keyword evidence="9" id="KW-0804">Transcription</keyword>
<dbReference type="Gene3D" id="3.30.420.40">
    <property type="match status" value="2"/>
</dbReference>
<dbReference type="GO" id="GO:0005634">
    <property type="term" value="C:nucleus"/>
    <property type="evidence" value="ECO:0007669"/>
    <property type="project" value="UniProtKB-SubCell"/>
</dbReference>
<evidence type="ECO:0000256" key="4">
    <source>
        <dbReference type="ARBA" id="ARBA00018633"/>
    </source>
</evidence>
<dbReference type="SUPFAM" id="SSF53067">
    <property type="entry name" value="Actin-like ATPase domain"/>
    <property type="match status" value="2"/>
</dbReference>
<evidence type="ECO:0000256" key="3">
    <source>
        <dbReference type="ARBA" id="ARBA00005665"/>
    </source>
</evidence>
<dbReference type="SMR" id="A0AB34PYJ0"/>
<keyword evidence="10" id="KW-0539">Nucleus</keyword>
<dbReference type="GO" id="GO:0005737">
    <property type="term" value="C:cytoplasm"/>
    <property type="evidence" value="ECO:0007669"/>
    <property type="project" value="UniProtKB-SubCell"/>
</dbReference>
<name>A0AB34PYJ0_CANAX</name>
<evidence type="ECO:0000256" key="6">
    <source>
        <dbReference type="ARBA" id="ARBA00022853"/>
    </source>
</evidence>
<sequence>MPEQLQKLVIDNGSYTIKAGFNTGDDDGNDTSTPIKVTNAISKTKDGIIHVGNQYLSHTNNFSGIQFRRPFEQNNLTSWETEKPIWDYTLDNLLLQTNDQSQSTSSSSSSSLQKHKRGKVIDPDDIHLILTEQPYQLPQLSTNTDQIIFEEYGFNKYYRCIAPSLVPFSVDTNQINDDFVLVIDSGFNSTWIVPMIYQQIHWPAVKKLPIGGNLLNGLLREMISFRHYDISEDPILINTIKESTCFISSSNYQQDLQHKHDLMCEFVLPDFKLTITGFVKNENSMSSQKLPNDTQVLKLYDERFTVPETYFHPEIIFDNNRTTASSSLLNNAPFKNLTDLIVESIMACPSITQPLLSANICLSGGSTNIPNFKTRLIGELRKELPSNWKVNIFDKQYDINRDELSWYGGINLSNESELLQEISISKKDYFEHGANWCQQQFGFKNV</sequence>
<evidence type="ECO:0000256" key="10">
    <source>
        <dbReference type="ARBA" id="ARBA00023242"/>
    </source>
</evidence>
<dbReference type="SMART" id="SM00268">
    <property type="entry name" value="ACTIN"/>
    <property type="match status" value="1"/>
</dbReference>
<evidence type="ECO:0000256" key="1">
    <source>
        <dbReference type="ARBA" id="ARBA00004123"/>
    </source>
</evidence>
<proteinExistence type="inferred from homology"/>
<dbReference type="InterPro" id="IPR004000">
    <property type="entry name" value="Actin"/>
</dbReference>
<dbReference type="InterPro" id="IPR043129">
    <property type="entry name" value="ATPase_NBD"/>
</dbReference>
<keyword evidence="5" id="KW-0963">Cytoplasm</keyword>
<organism evidence="14 15">
    <name type="scientific">Candida albicans P78048</name>
    <dbReference type="NCBI Taxonomy" id="1094989"/>
    <lineage>
        <taxon>Eukaryota</taxon>
        <taxon>Fungi</taxon>
        <taxon>Dikarya</taxon>
        <taxon>Ascomycota</taxon>
        <taxon>Saccharomycotina</taxon>
        <taxon>Pichiomycetes</taxon>
        <taxon>Debaryomycetaceae</taxon>
        <taxon>Candida/Lodderomyces clade</taxon>
        <taxon>Candida</taxon>
    </lineage>
</organism>
<dbReference type="FunFam" id="3.90.640.10:FF:000040">
    <property type="entry name" value="Actin-like protein ARP6"/>
    <property type="match status" value="1"/>
</dbReference>
<dbReference type="Proteomes" id="UP000030161">
    <property type="component" value="Unassembled WGS sequence"/>
</dbReference>
<evidence type="ECO:0000256" key="11">
    <source>
        <dbReference type="ARBA" id="ARBA00025222"/>
    </source>
</evidence>
<comment type="subcellular location">
    <subcellularLocation>
        <location evidence="2">Cytoplasm</location>
    </subcellularLocation>
    <subcellularLocation>
        <location evidence="1">Nucleus</location>
    </subcellularLocation>
</comment>
<comment type="similarity">
    <text evidence="3">Belongs to the actin family. ARP6 subfamily.</text>
</comment>
<evidence type="ECO:0000256" key="8">
    <source>
        <dbReference type="ARBA" id="ARBA00023159"/>
    </source>
</evidence>
<comment type="function">
    <text evidence="11">Component of the SWR1 complex which mediates the ATP-dependent exchange of histone H2A for the H2A variant HZT1 leading to transcriptional regulation of selected genes by chromatin remodeling. Involved in chromosome stability.</text>
</comment>
<dbReference type="AlphaFoldDB" id="A0AB34PYJ0"/>
<dbReference type="CDD" id="cd10210">
    <property type="entry name" value="ASKHA_NBD_Arp6"/>
    <property type="match status" value="1"/>
</dbReference>
<keyword evidence="6" id="KW-0156">Chromatin regulator</keyword>
<keyword evidence="7" id="KW-0805">Transcription regulation</keyword>
<dbReference type="Gene3D" id="3.90.640.10">
    <property type="entry name" value="Actin, Chain A, domain 4"/>
    <property type="match status" value="1"/>
</dbReference>
<accession>A0AB34PYJ0</accession>
<dbReference type="Pfam" id="PF00022">
    <property type="entry name" value="Actin"/>
    <property type="match status" value="1"/>
</dbReference>
<dbReference type="GO" id="GO:0006325">
    <property type="term" value="P:chromatin organization"/>
    <property type="evidence" value="ECO:0007669"/>
    <property type="project" value="UniProtKB-KW"/>
</dbReference>
<keyword evidence="8" id="KW-0010">Activator</keyword>
<evidence type="ECO:0000256" key="12">
    <source>
        <dbReference type="ARBA" id="ARBA00073820"/>
    </source>
</evidence>
<protein>
    <recommendedName>
        <fullName evidence="4">Actin-like protein ARP6</fullName>
    </recommendedName>
    <alternativeName>
        <fullName evidence="12">Actin-like protein arp6</fullName>
    </alternativeName>
</protein>
<dbReference type="EMBL" id="AJIX01000008">
    <property type="protein sequence ID" value="KGR17136.1"/>
    <property type="molecule type" value="Genomic_DNA"/>
</dbReference>
<evidence type="ECO:0000256" key="7">
    <source>
        <dbReference type="ARBA" id="ARBA00023015"/>
    </source>
</evidence>
<feature type="compositionally biased region" description="Low complexity" evidence="13">
    <location>
        <begin position="99"/>
        <end position="112"/>
    </location>
</feature>
<comment type="caution">
    <text evidence="14">The sequence shown here is derived from an EMBL/GenBank/DDBJ whole genome shotgun (WGS) entry which is preliminary data.</text>
</comment>
<evidence type="ECO:0000256" key="13">
    <source>
        <dbReference type="SAM" id="MobiDB-lite"/>
    </source>
</evidence>
<gene>
    <name evidence="14" type="ORF">MG3_01046</name>
</gene>